<dbReference type="PROSITE" id="PS50088">
    <property type="entry name" value="ANK_REPEAT"/>
    <property type="match status" value="1"/>
</dbReference>
<evidence type="ECO:0000256" key="1">
    <source>
        <dbReference type="ARBA" id="ARBA00022737"/>
    </source>
</evidence>
<dbReference type="Gene3D" id="1.25.40.20">
    <property type="entry name" value="Ankyrin repeat-containing domain"/>
    <property type="match status" value="2"/>
</dbReference>
<evidence type="ECO:0000313" key="4">
    <source>
        <dbReference type="EMBL" id="KAL0486700.1"/>
    </source>
</evidence>
<protein>
    <submittedName>
        <fullName evidence="4">Kinase D-interacting substrate</fullName>
    </submittedName>
</protein>
<keyword evidence="5" id="KW-1185">Reference proteome</keyword>
<keyword evidence="4" id="KW-0808">Transferase</keyword>
<accession>A0AAW2ZB70</accession>
<dbReference type="PANTHER" id="PTHR24198:SF194">
    <property type="entry name" value="INVERSIN-A"/>
    <property type="match status" value="1"/>
</dbReference>
<gene>
    <name evidence="4" type="ORF">AKO1_001622</name>
</gene>
<sequence>MVPDQDSLKRLLDACTSGDIFMVDDCLSEISDYSNTSTISFKEHNDGTMIHIAAKYNQVELLKYFSVVLEADLDQQDSIQATPLFYACSAGNLEAVCFLCDQGVNVNHKDSYELSPLLMALRENHFKVCDRLFAHPKIDVNLKVSVKGGTVLHYICGCEHGDLSTVNYLLSKRDISIQRFDRNGDTCLSYAVSRPDKMKALCDHAAQNGYLKKLMRSVNQRGQNVFHQWAICDKSHSYTLDVLVEAALRDSYSLLVEVYNQQDKRNLNTPLHCVIKRKANQHHILRCSHYHHFCKLWIINKLGETPLLSAVRRNDIHSVEVLVHMDKFRRTLSIPDNTKLTPLEVSVQKKFSHINKILINASQNTQQNACDLISEHTKKHFFNILLVSNSNLPTNIHDSVDRIYRAGGGVLGVTSDYESHLTHWPYPVIAGLTLGHECDNSPLHRFFKRNLLEKYKRFRMSSRSSFVSPISLPSSKKDSFHSRKANKLINSSNKIKISVLEGSLGKLLFTCQSCVSSEIESLMDVIAFCMYNRFNDGASIECKEEEDVVKWALRDERIAMLFVGAVAEEWNESFPVDFEKLLKSAIDEHCEDIRVLELYKNYMRCRGGVVTCNDVRRDAFYCFIKNEQN</sequence>
<proteinExistence type="predicted"/>
<dbReference type="EMBL" id="JAOPGA020001259">
    <property type="protein sequence ID" value="KAL0486700.1"/>
    <property type="molecule type" value="Genomic_DNA"/>
</dbReference>
<dbReference type="PANTHER" id="PTHR24198">
    <property type="entry name" value="ANKYRIN REPEAT AND PROTEIN KINASE DOMAIN-CONTAINING PROTEIN"/>
    <property type="match status" value="1"/>
</dbReference>
<dbReference type="Proteomes" id="UP001431209">
    <property type="component" value="Unassembled WGS sequence"/>
</dbReference>
<reference evidence="4 5" key="1">
    <citation type="submission" date="2024-03" db="EMBL/GenBank/DDBJ databases">
        <title>The Acrasis kona genome and developmental transcriptomes reveal deep origins of eukaryotic multicellular pathways.</title>
        <authorList>
            <person name="Sheikh S."/>
            <person name="Fu C.-J."/>
            <person name="Brown M.W."/>
            <person name="Baldauf S.L."/>
        </authorList>
    </citation>
    <scope>NUCLEOTIDE SEQUENCE [LARGE SCALE GENOMIC DNA]</scope>
    <source>
        <strain evidence="4 5">ATCC MYA-3509</strain>
    </source>
</reference>
<feature type="repeat" description="ANK" evidence="3">
    <location>
        <begin position="79"/>
        <end position="111"/>
    </location>
</feature>
<dbReference type="SMART" id="SM00248">
    <property type="entry name" value="ANK"/>
    <property type="match status" value="6"/>
</dbReference>
<evidence type="ECO:0000313" key="5">
    <source>
        <dbReference type="Proteomes" id="UP001431209"/>
    </source>
</evidence>
<dbReference type="SUPFAM" id="SSF48403">
    <property type="entry name" value="Ankyrin repeat"/>
    <property type="match status" value="1"/>
</dbReference>
<dbReference type="InterPro" id="IPR036770">
    <property type="entry name" value="Ankyrin_rpt-contain_sf"/>
</dbReference>
<dbReference type="AlphaFoldDB" id="A0AAW2ZB70"/>
<keyword evidence="1" id="KW-0677">Repeat</keyword>
<name>A0AAW2ZB70_9EUKA</name>
<keyword evidence="2 3" id="KW-0040">ANK repeat</keyword>
<dbReference type="Pfam" id="PF12796">
    <property type="entry name" value="Ank_2"/>
    <property type="match status" value="1"/>
</dbReference>
<evidence type="ECO:0000256" key="3">
    <source>
        <dbReference type="PROSITE-ProRule" id="PRU00023"/>
    </source>
</evidence>
<dbReference type="InterPro" id="IPR002110">
    <property type="entry name" value="Ankyrin_rpt"/>
</dbReference>
<keyword evidence="4" id="KW-0418">Kinase</keyword>
<dbReference type="GO" id="GO:0016301">
    <property type="term" value="F:kinase activity"/>
    <property type="evidence" value="ECO:0007669"/>
    <property type="project" value="UniProtKB-KW"/>
</dbReference>
<evidence type="ECO:0000256" key="2">
    <source>
        <dbReference type="ARBA" id="ARBA00023043"/>
    </source>
</evidence>
<comment type="caution">
    <text evidence="4">The sequence shown here is derived from an EMBL/GenBank/DDBJ whole genome shotgun (WGS) entry which is preliminary data.</text>
</comment>
<organism evidence="4 5">
    <name type="scientific">Acrasis kona</name>
    <dbReference type="NCBI Taxonomy" id="1008807"/>
    <lineage>
        <taxon>Eukaryota</taxon>
        <taxon>Discoba</taxon>
        <taxon>Heterolobosea</taxon>
        <taxon>Tetramitia</taxon>
        <taxon>Eutetramitia</taxon>
        <taxon>Acrasidae</taxon>
        <taxon>Acrasis</taxon>
    </lineage>
</organism>